<feature type="domain" description="Tail spike" evidence="1">
    <location>
        <begin position="150"/>
        <end position="361"/>
    </location>
</feature>
<evidence type="ECO:0000313" key="2">
    <source>
        <dbReference type="EMBL" id="WAW14068.1"/>
    </source>
</evidence>
<keyword evidence="3" id="KW-1185">Reference proteome</keyword>
<dbReference type="InterPro" id="IPR010572">
    <property type="entry name" value="Tail_dom"/>
</dbReference>
<name>A0ABY7JL33_9FIRM</name>
<accession>A0ABY7JL33</accession>
<dbReference type="Pfam" id="PF06605">
    <property type="entry name" value="Prophage_tail"/>
    <property type="match status" value="1"/>
</dbReference>
<dbReference type="Proteomes" id="UP001164187">
    <property type="component" value="Chromosome"/>
</dbReference>
<evidence type="ECO:0000313" key="3">
    <source>
        <dbReference type="Proteomes" id="UP001164187"/>
    </source>
</evidence>
<reference evidence="2" key="1">
    <citation type="submission" date="2022-12" db="EMBL/GenBank/DDBJ databases">
        <title>Peptostreptococcus.</title>
        <authorList>
            <person name="Lee S.H."/>
        </authorList>
    </citation>
    <scope>NUCLEOTIDE SEQUENCE</scope>
    <source>
        <strain evidence="2">CBA3647</strain>
    </source>
</reference>
<sequence>MYRIYSDNELIYDPLLHEYMITEGSLKLELNTSGILTFTIPKDNPSYGRIKLMKSIITLYDDDRLLFRGRAYAPTIDLFCNDEIECEGELAFFNDSIQPPFNYEVGDVKTLFQNVIKIHNAEVSEDKRFIVGDVTVTNDTATGNIVRSSTQYLSTWEILREKFIKLLGGYFRLRHEGGKTYIDYLKDLNFIGNQEITQCINLIDAKKEVSSDNLATVIIPLGARVKNEDGEDTDEYLTLKKLTGNIRIEDKNGIETYGRITKVVHHDHITDASNLLKAGQRDLADALGVTTTITLSAADLSKAGYKVSPFSLGTYIPVKVSNLGIDKKMLIKSLSIDLLNLGSNSITIGSSDRSFAQEQINTKETLKTVNSNLQESIKTSSSIATVRAVREANSNINHSAEQIRSEVSEGYYNKEKADELLESIRTIITQTASGIELTFNQYKSEQAKINGDTSNRFAEITKYIRFVDGDILLGEEGNPLTLRIENDRINFMENGASSAYWQNRKFYAVDGEFINSLRLGKFAFIPRTTGNLSFTKVVD</sequence>
<protein>
    <submittedName>
        <fullName evidence="2">Phage tail protein</fullName>
    </submittedName>
</protein>
<gene>
    <name evidence="2" type="ORF">O0R46_05535</name>
</gene>
<organism evidence="2 3">
    <name type="scientific">Peptostreptococcus equinus</name>
    <dbReference type="NCBI Taxonomy" id="3003601"/>
    <lineage>
        <taxon>Bacteria</taxon>
        <taxon>Bacillati</taxon>
        <taxon>Bacillota</taxon>
        <taxon>Clostridia</taxon>
        <taxon>Peptostreptococcales</taxon>
        <taxon>Peptostreptococcaceae</taxon>
        <taxon>Peptostreptococcus</taxon>
    </lineage>
</organism>
<evidence type="ECO:0000259" key="1">
    <source>
        <dbReference type="Pfam" id="PF06605"/>
    </source>
</evidence>
<proteinExistence type="predicted"/>
<dbReference type="EMBL" id="CP114052">
    <property type="protein sequence ID" value="WAW14068.1"/>
    <property type="molecule type" value="Genomic_DNA"/>
</dbReference>
<dbReference type="RefSeq" id="WP_269310730.1">
    <property type="nucleotide sequence ID" value="NZ_CP114052.1"/>
</dbReference>